<reference evidence="5" key="1">
    <citation type="submission" date="2021-02" db="EMBL/GenBank/DDBJ databases">
        <title>Psilocybe cubensis genome.</title>
        <authorList>
            <person name="Mckernan K.J."/>
            <person name="Crawford S."/>
            <person name="Trippe A."/>
            <person name="Kane L.T."/>
            <person name="Mclaughlin S."/>
        </authorList>
    </citation>
    <scope>NUCLEOTIDE SEQUENCE [LARGE SCALE GENOMIC DNA]</scope>
    <source>
        <strain evidence="5">MGC-MH-2018</strain>
    </source>
</reference>
<gene>
    <name evidence="5" type="ORF">JR316_001373</name>
</gene>
<feature type="transmembrane region" description="Helical" evidence="4">
    <location>
        <begin position="277"/>
        <end position="299"/>
    </location>
</feature>
<dbReference type="GO" id="GO:0016020">
    <property type="term" value="C:membrane"/>
    <property type="evidence" value="ECO:0007669"/>
    <property type="project" value="UniProtKB-SubCell"/>
</dbReference>
<sequence>MSAEVELANFSSAEVFHRRENADRAGDASPSSIQEVEREHPSGTVNDTVGSTEASLPPVDMGRHAWLFCVCCCLCEMLIWGWNNTYGVFQDYYTSHPPFNTASAAAISSVGTTSLGIQYMEAVLVMAFAQRYPEYVKHMMWITLGICSAALFLSSFATQVWRLILLQGVVFGVAAGAMYAPVLIWIPDWFVNRRGLAAGLIFGGAGLAGFAFPLIMGYLLKGVGFRWTLRIWALALGVTGGLAILGVNPRVPIRKSTMPIPREPWLPRDLSHFKSPLLYSMLAISILQALSYFPVSILISTYTSSLSSATLPSTVVLAIFNVSSSLSYLLFGRISDSYPYPYIIFVSGLGSALAAFFVWGFASSLTLVFAFAAIFGGFSGGIAAIWPAAGTDIGGSRDHITSLAMGCFSGFKGIGATIGPIIAASLYDTQSTAKTVYGGFGFRKVEIFVGKNSYKQSRHSVFSLDLIKHLRIYGCCNEPERIDFEFSFNFQEEVDMIQMSRML</sequence>
<feature type="transmembrane region" description="Helical" evidence="4">
    <location>
        <begin position="231"/>
        <end position="248"/>
    </location>
</feature>
<dbReference type="InterPro" id="IPR050327">
    <property type="entry name" value="Proton-linked_MCT"/>
</dbReference>
<feature type="transmembrane region" description="Helical" evidence="4">
    <location>
        <begin position="65"/>
        <end position="82"/>
    </location>
</feature>
<dbReference type="Pfam" id="PF07690">
    <property type="entry name" value="MFS_1"/>
    <property type="match status" value="1"/>
</dbReference>
<proteinExistence type="inferred from homology"/>
<evidence type="ECO:0000256" key="4">
    <source>
        <dbReference type="SAM" id="Phobius"/>
    </source>
</evidence>
<dbReference type="InterPro" id="IPR011701">
    <property type="entry name" value="MFS"/>
</dbReference>
<comment type="similarity">
    <text evidence="2">Belongs to the major facilitator superfamily. Monocarboxylate porter (TC 2.A.1.13) family.</text>
</comment>
<feature type="transmembrane region" description="Helical" evidence="4">
    <location>
        <begin position="198"/>
        <end position="219"/>
    </location>
</feature>
<feature type="region of interest" description="Disordered" evidence="3">
    <location>
        <begin position="21"/>
        <end position="51"/>
    </location>
</feature>
<keyword evidence="4" id="KW-1133">Transmembrane helix</keyword>
<evidence type="ECO:0000256" key="2">
    <source>
        <dbReference type="ARBA" id="ARBA00006727"/>
    </source>
</evidence>
<dbReference type="EMBL" id="JAFIQS010000001">
    <property type="protein sequence ID" value="KAG5174710.1"/>
    <property type="molecule type" value="Genomic_DNA"/>
</dbReference>
<dbReference type="PANTHER" id="PTHR11360">
    <property type="entry name" value="MONOCARBOXYLATE TRANSPORTER"/>
    <property type="match status" value="1"/>
</dbReference>
<dbReference type="PANTHER" id="PTHR11360:SF287">
    <property type="entry name" value="MFS MONOCARBOXYLATE TRANSPORTER"/>
    <property type="match status" value="1"/>
</dbReference>
<comment type="subcellular location">
    <subcellularLocation>
        <location evidence="1">Membrane</location>
        <topology evidence="1">Multi-pass membrane protein</topology>
    </subcellularLocation>
</comment>
<organism evidence="5">
    <name type="scientific">Psilocybe cubensis</name>
    <name type="common">Psychedelic mushroom</name>
    <name type="synonym">Stropharia cubensis</name>
    <dbReference type="NCBI Taxonomy" id="181762"/>
    <lineage>
        <taxon>Eukaryota</taxon>
        <taxon>Fungi</taxon>
        <taxon>Dikarya</taxon>
        <taxon>Basidiomycota</taxon>
        <taxon>Agaricomycotina</taxon>
        <taxon>Agaricomycetes</taxon>
        <taxon>Agaricomycetidae</taxon>
        <taxon>Agaricales</taxon>
        <taxon>Agaricineae</taxon>
        <taxon>Strophariaceae</taxon>
        <taxon>Psilocybe</taxon>
    </lineage>
</organism>
<dbReference type="AlphaFoldDB" id="A0A8H8CR78"/>
<feature type="transmembrane region" description="Helical" evidence="4">
    <location>
        <begin position="311"/>
        <end position="331"/>
    </location>
</feature>
<evidence type="ECO:0000256" key="3">
    <source>
        <dbReference type="SAM" id="MobiDB-lite"/>
    </source>
</evidence>
<keyword evidence="4" id="KW-0472">Membrane</keyword>
<dbReference type="InterPro" id="IPR036259">
    <property type="entry name" value="MFS_trans_sf"/>
</dbReference>
<accession>A0A8H8CR78</accession>
<name>A0A8H8CR78_PSICU</name>
<feature type="transmembrane region" description="Helical" evidence="4">
    <location>
        <begin position="102"/>
        <end position="128"/>
    </location>
</feature>
<feature type="transmembrane region" description="Helical" evidence="4">
    <location>
        <begin position="164"/>
        <end position="186"/>
    </location>
</feature>
<dbReference type="GO" id="GO:0022857">
    <property type="term" value="F:transmembrane transporter activity"/>
    <property type="evidence" value="ECO:0007669"/>
    <property type="project" value="InterPro"/>
</dbReference>
<keyword evidence="4" id="KW-0812">Transmembrane</keyword>
<dbReference type="Gene3D" id="1.20.1250.20">
    <property type="entry name" value="MFS general substrate transporter like domains"/>
    <property type="match status" value="2"/>
</dbReference>
<evidence type="ECO:0000256" key="1">
    <source>
        <dbReference type="ARBA" id="ARBA00004141"/>
    </source>
</evidence>
<feature type="transmembrane region" description="Helical" evidence="4">
    <location>
        <begin position="140"/>
        <end position="158"/>
    </location>
</feature>
<feature type="transmembrane region" description="Helical" evidence="4">
    <location>
        <begin position="368"/>
        <end position="389"/>
    </location>
</feature>
<evidence type="ECO:0000313" key="5">
    <source>
        <dbReference type="EMBL" id="KAG5174710.1"/>
    </source>
</evidence>
<evidence type="ECO:0008006" key="6">
    <source>
        <dbReference type="Google" id="ProtNLM"/>
    </source>
</evidence>
<dbReference type="SUPFAM" id="SSF103473">
    <property type="entry name" value="MFS general substrate transporter"/>
    <property type="match status" value="1"/>
</dbReference>
<feature type="transmembrane region" description="Helical" evidence="4">
    <location>
        <begin position="343"/>
        <end position="362"/>
    </location>
</feature>
<protein>
    <recommendedName>
        <fullName evidence="6">Major facilitator superfamily (MFS) profile domain-containing protein</fullName>
    </recommendedName>
</protein>
<comment type="caution">
    <text evidence="5">The sequence shown here is derived from an EMBL/GenBank/DDBJ whole genome shotgun (WGS) entry which is preliminary data.</text>
</comment>